<accession>A0A9E7FAE2</accession>
<evidence type="ECO:0000313" key="2">
    <source>
        <dbReference type="EMBL" id="URD91676.1"/>
    </source>
</evidence>
<proteinExistence type="predicted"/>
<reference evidence="2" key="1">
    <citation type="submission" date="2022-05" db="EMBL/GenBank/DDBJ databases">
        <title>The Musa troglodytarum L. genome provides insights into the mechanism of non-climacteric behaviour and enrichment of carotenoids.</title>
        <authorList>
            <person name="Wang J."/>
        </authorList>
    </citation>
    <scope>NUCLEOTIDE SEQUENCE</scope>
    <source>
        <tissue evidence="2">Leaf</tissue>
    </source>
</reference>
<organism evidence="2 3">
    <name type="scientific">Musa troglodytarum</name>
    <name type="common">fe'i banana</name>
    <dbReference type="NCBI Taxonomy" id="320322"/>
    <lineage>
        <taxon>Eukaryota</taxon>
        <taxon>Viridiplantae</taxon>
        <taxon>Streptophyta</taxon>
        <taxon>Embryophyta</taxon>
        <taxon>Tracheophyta</taxon>
        <taxon>Spermatophyta</taxon>
        <taxon>Magnoliopsida</taxon>
        <taxon>Liliopsida</taxon>
        <taxon>Zingiberales</taxon>
        <taxon>Musaceae</taxon>
        <taxon>Musa</taxon>
    </lineage>
</organism>
<evidence type="ECO:0000313" key="3">
    <source>
        <dbReference type="Proteomes" id="UP001055439"/>
    </source>
</evidence>
<keyword evidence="3" id="KW-1185">Reference proteome</keyword>
<gene>
    <name evidence="2" type="ORF">MUK42_33494</name>
</gene>
<dbReference type="Proteomes" id="UP001055439">
    <property type="component" value="Chromosome 3"/>
</dbReference>
<feature type="compositionally biased region" description="Low complexity" evidence="1">
    <location>
        <begin position="176"/>
        <end position="193"/>
    </location>
</feature>
<feature type="region of interest" description="Disordered" evidence="1">
    <location>
        <begin position="103"/>
        <end position="200"/>
    </location>
</feature>
<dbReference type="AlphaFoldDB" id="A0A9E7FAE2"/>
<feature type="compositionally biased region" description="Polar residues" evidence="1">
    <location>
        <begin position="147"/>
        <end position="156"/>
    </location>
</feature>
<dbReference type="EMBL" id="CP097505">
    <property type="protein sequence ID" value="URD91676.1"/>
    <property type="molecule type" value="Genomic_DNA"/>
</dbReference>
<feature type="compositionally biased region" description="Pro residues" evidence="1">
    <location>
        <begin position="159"/>
        <end position="170"/>
    </location>
</feature>
<protein>
    <submittedName>
        <fullName evidence="2">Uncharacterized protein</fullName>
    </submittedName>
</protein>
<name>A0A9E7FAE2_9LILI</name>
<sequence>MSLSLSHRFAFLPFGRSFEGLITWDLVDLLALAQAQVGVLDLEALGLAGLAVISSLHVVTSSAAAGCFETAAARYLADLVALPDHLDHPFNVDEFSSRKWARKSSSWSPTTSTRTSRPSTTSSWRDPVGSANAFLAESQDEIPLAKTQASSSATGVSASPPPPAQAPASPPLQTVASPKPSPAAASSSTHSASDGGQRMR</sequence>
<evidence type="ECO:0000256" key="1">
    <source>
        <dbReference type="SAM" id="MobiDB-lite"/>
    </source>
</evidence>
<feature type="compositionally biased region" description="Low complexity" evidence="1">
    <location>
        <begin position="103"/>
        <end position="124"/>
    </location>
</feature>